<keyword evidence="2" id="KW-0813">Transport</keyword>
<keyword evidence="5 7" id="KW-1133">Transmembrane helix</keyword>
<dbReference type="InterPro" id="IPR050189">
    <property type="entry name" value="MFS_Efflux_Transporters"/>
</dbReference>
<accession>A0A017RW69</accession>
<dbReference type="EMBL" id="AZQP01000017">
    <property type="protein sequence ID" value="EYE88629.1"/>
    <property type="molecule type" value="Genomic_DNA"/>
</dbReference>
<evidence type="ECO:0000256" key="3">
    <source>
        <dbReference type="ARBA" id="ARBA00022475"/>
    </source>
</evidence>
<dbReference type="PROSITE" id="PS50850">
    <property type="entry name" value="MFS"/>
    <property type="match status" value="1"/>
</dbReference>
<feature type="transmembrane region" description="Helical" evidence="7">
    <location>
        <begin position="137"/>
        <end position="157"/>
    </location>
</feature>
<feature type="transmembrane region" description="Helical" evidence="7">
    <location>
        <begin position="273"/>
        <end position="289"/>
    </location>
</feature>
<feature type="transmembrane region" description="Helical" evidence="7">
    <location>
        <begin position="163"/>
        <end position="180"/>
    </location>
</feature>
<feature type="transmembrane region" description="Helical" evidence="7">
    <location>
        <begin position="100"/>
        <end position="125"/>
    </location>
</feature>
<feature type="transmembrane region" description="Helical" evidence="7">
    <location>
        <begin position="75"/>
        <end position="94"/>
    </location>
</feature>
<sequence length="386" mass="41009">MTNKDKQTIIGVLGLMAFLANGDNYAAAPLIINIAKDLNLTLTTAAVSVTAYMLSFGLFTILFGPLGDRFGKTKIINIAAFGTAIFSMLGAFAFNLPSLVFFRAVNGAFGAGIFPVTMALVGEVFEPQERQKSIGKVMGMMFLGGASATFIGGVLAYFGSWRAVYFIYGLGEFILAIIMLKKLPKLPGKINKLNITSVYKQALSNGKLVAVVSTIMLVGFSVFGSFTYTGKLIQSKTGFNILIVGIVLTSFGIATVVGGRIAPKLRSKLQNKFLLVLGLLGSLSLYLLSATSNTALIVIALFGFGLAFVSLQSTLVSTSQETMPNLRGTAMSLASFNMFVGGAIGTSVNGKIINLYNNYNYVFIGASIAMLLVSFIATYTVKKALK</sequence>
<feature type="transmembrane region" description="Helical" evidence="7">
    <location>
        <begin position="241"/>
        <end position="261"/>
    </location>
</feature>
<keyword evidence="10" id="KW-1185">Reference proteome</keyword>
<feature type="transmembrane region" description="Helical" evidence="7">
    <location>
        <begin position="295"/>
        <end position="316"/>
    </location>
</feature>
<keyword evidence="6 7" id="KW-0472">Membrane</keyword>
<evidence type="ECO:0000256" key="2">
    <source>
        <dbReference type="ARBA" id="ARBA00022448"/>
    </source>
</evidence>
<dbReference type="STRING" id="1403537.Q428_07145"/>
<dbReference type="Gene3D" id="1.20.1250.20">
    <property type="entry name" value="MFS general substrate transporter like domains"/>
    <property type="match status" value="1"/>
</dbReference>
<evidence type="ECO:0000259" key="8">
    <source>
        <dbReference type="PROSITE" id="PS50850"/>
    </source>
</evidence>
<evidence type="ECO:0000256" key="5">
    <source>
        <dbReference type="ARBA" id="ARBA00022989"/>
    </source>
</evidence>
<evidence type="ECO:0000256" key="6">
    <source>
        <dbReference type="ARBA" id="ARBA00023136"/>
    </source>
</evidence>
<reference evidence="9 10" key="1">
    <citation type="journal article" date="2014" name="Genome Announc.">
        <title>Draft Genome Sequence of Fervidicella metallireducens Strain AeBT, an Iron-Reducing Thermoanaerobe from the Great Artesian Basin.</title>
        <authorList>
            <person name="Patel B.K."/>
        </authorList>
    </citation>
    <scope>NUCLEOTIDE SEQUENCE [LARGE SCALE GENOMIC DNA]</scope>
    <source>
        <strain evidence="9 10">AeB</strain>
    </source>
</reference>
<feature type="domain" description="Major facilitator superfamily (MFS) profile" evidence="8">
    <location>
        <begin position="9"/>
        <end position="385"/>
    </location>
</feature>
<evidence type="ECO:0000256" key="7">
    <source>
        <dbReference type="SAM" id="Phobius"/>
    </source>
</evidence>
<dbReference type="GO" id="GO:0022857">
    <property type="term" value="F:transmembrane transporter activity"/>
    <property type="evidence" value="ECO:0007669"/>
    <property type="project" value="InterPro"/>
</dbReference>
<dbReference type="AlphaFoldDB" id="A0A017RW69"/>
<keyword evidence="4 7" id="KW-0812">Transmembrane</keyword>
<dbReference type="Proteomes" id="UP000019681">
    <property type="component" value="Unassembled WGS sequence"/>
</dbReference>
<dbReference type="InterPro" id="IPR011701">
    <property type="entry name" value="MFS"/>
</dbReference>
<comment type="caution">
    <text evidence="9">The sequence shown here is derived from an EMBL/GenBank/DDBJ whole genome shotgun (WGS) entry which is preliminary data.</text>
</comment>
<evidence type="ECO:0000256" key="1">
    <source>
        <dbReference type="ARBA" id="ARBA00004651"/>
    </source>
</evidence>
<evidence type="ECO:0000313" key="10">
    <source>
        <dbReference type="Proteomes" id="UP000019681"/>
    </source>
</evidence>
<feature type="transmembrane region" description="Helical" evidence="7">
    <location>
        <begin position="208"/>
        <end position="229"/>
    </location>
</feature>
<comment type="subcellular location">
    <subcellularLocation>
        <location evidence="1">Cell membrane</location>
        <topology evidence="1">Multi-pass membrane protein</topology>
    </subcellularLocation>
</comment>
<dbReference type="SUPFAM" id="SSF103473">
    <property type="entry name" value="MFS general substrate transporter"/>
    <property type="match status" value="1"/>
</dbReference>
<feature type="transmembrane region" description="Helical" evidence="7">
    <location>
        <begin position="360"/>
        <end position="381"/>
    </location>
</feature>
<dbReference type="GO" id="GO:0005886">
    <property type="term" value="C:plasma membrane"/>
    <property type="evidence" value="ECO:0007669"/>
    <property type="project" value="UniProtKB-SubCell"/>
</dbReference>
<dbReference type="CDD" id="cd17324">
    <property type="entry name" value="MFS_NepI_like"/>
    <property type="match status" value="1"/>
</dbReference>
<protein>
    <submittedName>
        <fullName evidence="9">MFS transporter</fullName>
    </submittedName>
</protein>
<organism evidence="9 10">
    <name type="scientific">Fervidicella metallireducens AeB</name>
    <dbReference type="NCBI Taxonomy" id="1403537"/>
    <lineage>
        <taxon>Bacteria</taxon>
        <taxon>Bacillati</taxon>
        <taxon>Bacillota</taxon>
        <taxon>Clostridia</taxon>
        <taxon>Eubacteriales</taxon>
        <taxon>Clostridiaceae</taxon>
        <taxon>Fervidicella</taxon>
    </lineage>
</organism>
<proteinExistence type="predicted"/>
<feature type="transmembrane region" description="Helical" evidence="7">
    <location>
        <begin position="38"/>
        <end position="63"/>
    </location>
</feature>
<name>A0A017RW69_9CLOT</name>
<dbReference type="PANTHER" id="PTHR43124">
    <property type="entry name" value="PURINE EFFLUX PUMP PBUE"/>
    <property type="match status" value="1"/>
</dbReference>
<dbReference type="InterPro" id="IPR020846">
    <property type="entry name" value="MFS_dom"/>
</dbReference>
<gene>
    <name evidence="9" type="ORF">Q428_07145</name>
</gene>
<dbReference type="Pfam" id="PF07690">
    <property type="entry name" value="MFS_1"/>
    <property type="match status" value="1"/>
</dbReference>
<dbReference type="RefSeq" id="WP_035379431.1">
    <property type="nucleotide sequence ID" value="NZ_AZQP01000017.1"/>
</dbReference>
<evidence type="ECO:0000313" key="9">
    <source>
        <dbReference type="EMBL" id="EYE88629.1"/>
    </source>
</evidence>
<dbReference type="PANTHER" id="PTHR43124:SF3">
    <property type="entry name" value="CHLORAMPHENICOL EFFLUX PUMP RV0191"/>
    <property type="match status" value="1"/>
</dbReference>
<keyword evidence="3" id="KW-1003">Cell membrane</keyword>
<dbReference type="InterPro" id="IPR036259">
    <property type="entry name" value="MFS_trans_sf"/>
</dbReference>
<evidence type="ECO:0000256" key="4">
    <source>
        <dbReference type="ARBA" id="ARBA00022692"/>
    </source>
</evidence>